<evidence type="ECO:0000313" key="2">
    <source>
        <dbReference type="Proteomes" id="UP000789901"/>
    </source>
</evidence>
<accession>A0ABN7XQR0</accession>
<name>A0ABN7XQR0_GIGMA</name>
<dbReference type="Proteomes" id="UP000789901">
    <property type="component" value="Unassembled WGS sequence"/>
</dbReference>
<sequence>HHESFMMSDYLRLAMVIPFILNQLLKAWHIKSAELTNIQQ</sequence>
<dbReference type="EMBL" id="CAJVQB010170760">
    <property type="protein sequence ID" value="CAG8857414.1"/>
    <property type="molecule type" value="Genomic_DNA"/>
</dbReference>
<evidence type="ECO:0000313" key="1">
    <source>
        <dbReference type="EMBL" id="CAG8857414.1"/>
    </source>
</evidence>
<organism evidence="1 2">
    <name type="scientific">Gigaspora margarita</name>
    <dbReference type="NCBI Taxonomy" id="4874"/>
    <lineage>
        <taxon>Eukaryota</taxon>
        <taxon>Fungi</taxon>
        <taxon>Fungi incertae sedis</taxon>
        <taxon>Mucoromycota</taxon>
        <taxon>Glomeromycotina</taxon>
        <taxon>Glomeromycetes</taxon>
        <taxon>Diversisporales</taxon>
        <taxon>Gigasporaceae</taxon>
        <taxon>Gigaspora</taxon>
    </lineage>
</organism>
<comment type="caution">
    <text evidence="1">The sequence shown here is derived from an EMBL/GenBank/DDBJ whole genome shotgun (WGS) entry which is preliminary data.</text>
</comment>
<protein>
    <submittedName>
        <fullName evidence="1">25422_t:CDS:1</fullName>
    </submittedName>
</protein>
<keyword evidence="2" id="KW-1185">Reference proteome</keyword>
<proteinExistence type="predicted"/>
<feature type="non-terminal residue" evidence="1">
    <location>
        <position position="1"/>
    </location>
</feature>
<reference evidence="1 2" key="1">
    <citation type="submission" date="2021-06" db="EMBL/GenBank/DDBJ databases">
        <authorList>
            <person name="Kallberg Y."/>
            <person name="Tangrot J."/>
            <person name="Rosling A."/>
        </authorList>
    </citation>
    <scope>NUCLEOTIDE SEQUENCE [LARGE SCALE GENOMIC DNA]</scope>
    <source>
        <strain evidence="1 2">120-4 pot B 10/14</strain>
    </source>
</reference>
<gene>
    <name evidence="1" type="ORF">GMARGA_LOCUS46233</name>
</gene>